<dbReference type="InterPro" id="IPR043502">
    <property type="entry name" value="DNA/RNA_pol_sf"/>
</dbReference>
<dbReference type="Gene3D" id="3.90.1600.10">
    <property type="entry name" value="Palm domain of DNA polymerase"/>
    <property type="match status" value="1"/>
</dbReference>
<evidence type="ECO:0000313" key="11">
    <source>
        <dbReference type="Proteomes" id="UP000596742"/>
    </source>
</evidence>
<accession>A0A8B6G2C0</accession>
<dbReference type="GO" id="GO:0006260">
    <property type="term" value="P:DNA replication"/>
    <property type="evidence" value="ECO:0007669"/>
    <property type="project" value="UniProtKB-KW"/>
</dbReference>
<protein>
    <recommendedName>
        <fullName evidence="2">DNA-directed DNA polymerase</fullName>
        <ecNumber evidence="2">2.7.7.7</ecNumber>
    </recommendedName>
</protein>
<dbReference type="GO" id="GO:0003677">
    <property type="term" value="F:DNA binding"/>
    <property type="evidence" value="ECO:0007669"/>
    <property type="project" value="UniProtKB-KW"/>
</dbReference>
<evidence type="ECO:0000256" key="5">
    <source>
        <dbReference type="ARBA" id="ARBA00022705"/>
    </source>
</evidence>
<feature type="domain" description="DNA-directed DNA polymerase family B mitochondria/virus" evidence="9">
    <location>
        <begin position="19"/>
        <end position="151"/>
    </location>
</feature>
<dbReference type="GO" id="GO:0003887">
    <property type="term" value="F:DNA-directed DNA polymerase activity"/>
    <property type="evidence" value="ECO:0007669"/>
    <property type="project" value="UniProtKB-KW"/>
</dbReference>
<name>A0A8B6G2C0_MYTGA</name>
<dbReference type="SUPFAM" id="SSF56672">
    <property type="entry name" value="DNA/RNA polymerases"/>
    <property type="match status" value="1"/>
</dbReference>
<comment type="catalytic activity">
    <reaction evidence="8">
        <text>DNA(n) + a 2'-deoxyribonucleoside 5'-triphosphate = DNA(n+1) + diphosphate</text>
        <dbReference type="Rhea" id="RHEA:22508"/>
        <dbReference type="Rhea" id="RHEA-COMP:17339"/>
        <dbReference type="Rhea" id="RHEA-COMP:17340"/>
        <dbReference type="ChEBI" id="CHEBI:33019"/>
        <dbReference type="ChEBI" id="CHEBI:61560"/>
        <dbReference type="ChEBI" id="CHEBI:173112"/>
        <dbReference type="EC" id="2.7.7.7"/>
    </reaction>
</comment>
<organism evidence="10 11">
    <name type="scientific">Mytilus galloprovincialis</name>
    <name type="common">Mediterranean mussel</name>
    <dbReference type="NCBI Taxonomy" id="29158"/>
    <lineage>
        <taxon>Eukaryota</taxon>
        <taxon>Metazoa</taxon>
        <taxon>Spiralia</taxon>
        <taxon>Lophotrochozoa</taxon>
        <taxon>Mollusca</taxon>
        <taxon>Bivalvia</taxon>
        <taxon>Autobranchia</taxon>
        <taxon>Pteriomorphia</taxon>
        <taxon>Mytilida</taxon>
        <taxon>Mytiloidea</taxon>
        <taxon>Mytilidae</taxon>
        <taxon>Mytilinae</taxon>
        <taxon>Mytilus</taxon>
    </lineage>
</organism>
<dbReference type="EMBL" id="UYJE01007763">
    <property type="protein sequence ID" value="VDI57670.1"/>
    <property type="molecule type" value="Genomic_DNA"/>
</dbReference>
<comment type="similarity">
    <text evidence="1">Belongs to the DNA polymerase type-B family.</text>
</comment>
<sequence>MDIKTFVDSVNYVTQLEPRNAFSGGRTEAFKLYHEAKDGEQIKYYDVTPLYPFINKTEKVVLGHPTIITENFDNISKYEGLIKCCVQAPRGLYITVLPTKINNKLMFSLCRTCTELQQTITCLHTKTERAITGTWVTDELKKAKEKGYIVEKNIRSLAFQ</sequence>
<evidence type="ECO:0000256" key="6">
    <source>
        <dbReference type="ARBA" id="ARBA00022932"/>
    </source>
</evidence>
<proteinExistence type="inferred from homology"/>
<evidence type="ECO:0000259" key="9">
    <source>
        <dbReference type="Pfam" id="PF03175"/>
    </source>
</evidence>
<keyword evidence="11" id="KW-1185">Reference proteome</keyword>
<dbReference type="GO" id="GO:0000166">
    <property type="term" value="F:nucleotide binding"/>
    <property type="evidence" value="ECO:0007669"/>
    <property type="project" value="InterPro"/>
</dbReference>
<dbReference type="PANTHER" id="PTHR33568:SF3">
    <property type="entry name" value="DNA-DIRECTED DNA POLYMERASE"/>
    <property type="match status" value="1"/>
</dbReference>
<keyword evidence="6" id="KW-0239">DNA-directed DNA polymerase</keyword>
<reference evidence="10" key="1">
    <citation type="submission" date="2018-11" db="EMBL/GenBank/DDBJ databases">
        <authorList>
            <person name="Alioto T."/>
            <person name="Alioto T."/>
        </authorList>
    </citation>
    <scope>NUCLEOTIDE SEQUENCE</scope>
</reference>
<evidence type="ECO:0000256" key="3">
    <source>
        <dbReference type="ARBA" id="ARBA00022679"/>
    </source>
</evidence>
<comment type="caution">
    <text evidence="10">The sequence shown here is derived from an EMBL/GenBank/DDBJ whole genome shotgun (WGS) entry which is preliminary data.</text>
</comment>
<evidence type="ECO:0000256" key="2">
    <source>
        <dbReference type="ARBA" id="ARBA00012417"/>
    </source>
</evidence>
<dbReference type="AlphaFoldDB" id="A0A8B6G2C0"/>
<dbReference type="Proteomes" id="UP000596742">
    <property type="component" value="Unassembled WGS sequence"/>
</dbReference>
<evidence type="ECO:0000313" key="10">
    <source>
        <dbReference type="EMBL" id="VDI57670.1"/>
    </source>
</evidence>
<dbReference type="EC" id="2.7.7.7" evidence="2"/>
<keyword evidence="7" id="KW-0238">DNA-binding</keyword>
<dbReference type="InterPro" id="IPR023211">
    <property type="entry name" value="DNA_pol_palm_dom_sf"/>
</dbReference>
<evidence type="ECO:0000256" key="8">
    <source>
        <dbReference type="ARBA" id="ARBA00049244"/>
    </source>
</evidence>
<evidence type="ECO:0000256" key="7">
    <source>
        <dbReference type="ARBA" id="ARBA00023125"/>
    </source>
</evidence>
<dbReference type="Pfam" id="PF03175">
    <property type="entry name" value="DNA_pol_B_2"/>
    <property type="match status" value="1"/>
</dbReference>
<keyword evidence="4" id="KW-0548">Nucleotidyltransferase</keyword>
<evidence type="ECO:0000256" key="4">
    <source>
        <dbReference type="ARBA" id="ARBA00022695"/>
    </source>
</evidence>
<dbReference type="OrthoDB" id="6435467at2759"/>
<keyword evidence="5" id="KW-0235">DNA replication</keyword>
<dbReference type="InterPro" id="IPR004868">
    <property type="entry name" value="DNA-dir_DNA_pol_B_mt/vir"/>
</dbReference>
<dbReference type="PANTHER" id="PTHR33568">
    <property type="entry name" value="DNA POLYMERASE"/>
    <property type="match status" value="1"/>
</dbReference>
<keyword evidence="3" id="KW-0808">Transferase</keyword>
<evidence type="ECO:0000256" key="1">
    <source>
        <dbReference type="ARBA" id="ARBA00005755"/>
    </source>
</evidence>
<gene>
    <name evidence="10" type="ORF">MGAL_10B041164</name>
</gene>